<dbReference type="Gene3D" id="3.40.50.300">
    <property type="entry name" value="P-loop containing nucleotide triphosphate hydrolases"/>
    <property type="match status" value="1"/>
</dbReference>
<dbReference type="GO" id="GO:0016887">
    <property type="term" value="F:ATP hydrolysis activity"/>
    <property type="evidence" value="ECO:0007669"/>
    <property type="project" value="InterPro"/>
</dbReference>
<dbReference type="GO" id="GO:0005524">
    <property type="term" value="F:ATP binding"/>
    <property type="evidence" value="ECO:0007669"/>
    <property type="project" value="InterPro"/>
</dbReference>
<accession>A0A2I7RZI7</accession>
<evidence type="ECO:0000313" key="3">
    <source>
        <dbReference type="Proteomes" id="UP000278441"/>
    </source>
</evidence>
<protein>
    <recommendedName>
        <fullName evidence="1">ATPase dynein-related AAA domain-containing protein</fullName>
    </recommendedName>
</protein>
<gene>
    <name evidence="2" type="ORF">NVP1261O_61</name>
</gene>
<dbReference type="Proteomes" id="UP000278441">
    <property type="component" value="Segment"/>
</dbReference>
<dbReference type="InterPro" id="IPR027417">
    <property type="entry name" value="P-loop_NTPase"/>
</dbReference>
<name>A0A2I7RZI7_9CAUD</name>
<dbReference type="InterPro" id="IPR011704">
    <property type="entry name" value="ATPase_dyneun-rel_AAA"/>
</dbReference>
<feature type="domain" description="ATPase dynein-related AAA" evidence="1">
    <location>
        <begin position="40"/>
        <end position="147"/>
    </location>
</feature>
<organism evidence="2 3">
    <name type="scientific">Vibrio phage 1.261.O._10N.286.51.A7</name>
    <dbReference type="NCBI Taxonomy" id="1881237"/>
    <lineage>
        <taxon>Viruses</taxon>
        <taxon>Duplodnaviria</taxon>
        <taxon>Heunggongvirae</taxon>
        <taxon>Uroviricota</taxon>
        <taxon>Caudoviricetes</taxon>
        <taxon>Schitoviridae</taxon>
        <taxon>Mukerjeevirus</taxon>
        <taxon>Mukerjeevirus mv51A7</taxon>
    </lineage>
</organism>
<dbReference type="EMBL" id="MG592625">
    <property type="protein sequence ID" value="AUR99065.1"/>
    <property type="molecule type" value="Genomic_DNA"/>
</dbReference>
<dbReference type="SUPFAM" id="SSF52540">
    <property type="entry name" value="P-loop containing nucleoside triphosphate hydrolases"/>
    <property type="match status" value="1"/>
</dbReference>
<keyword evidence="3" id="KW-1185">Reference proteome</keyword>
<evidence type="ECO:0000313" key="2">
    <source>
        <dbReference type="EMBL" id="AUR99065.1"/>
    </source>
</evidence>
<reference evidence="2 3" key="1">
    <citation type="submission" date="2017-11" db="EMBL/GenBank/DDBJ databases">
        <title>A major lineage of nontailed dsDNA viruses as unrecognized killers of marine bacteria.</title>
        <authorList>
            <person name="Kauffman K.M."/>
            <person name="Hussain F.A."/>
            <person name="Yang J."/>
            <person name="Arevalo P."/>
            <person name="Brown J.M."/>
            <person name="Chang W.K."/>
            <person name="VanInsberghe D."/>
            <person name="Elsherbini J."/>
            <person name="Cutler M.B."/>
            <person name="Kelly L."/>
            <person name="Polz M.F."/>
        </authorList>
    </citation>
    <scope>NUCLEOTIDE SEQUENCE [LARGE SCALE GENOMIC DNA]</scope>
</reference>
<proteinExistence type="predicted"/>
<sequence>MRSLFFFFNQGYIMFKNLPTTRMGDLYSQLLVCLKAHEPFIIHGDPAIGKSALAQQLADNTRLKMIDMRCSTKSNEDFEGLINFNEDKTKATYVPLETLPLDDQELPVDAKGKPMRGWFLFLDEMRQASPEVLHALYKLINERAVGDKGKLHPKVYIGAASNLASNDNFLTPMPDPMISRMVHFKAIGDFKWWYEGWGQHNLIPVLKDYFTSTMVNGDYEILNNYAQSEKGDIYASERTWEKFNNLARKAKVQTSTDLENLPYNMMAGCIGNMATENLLLWAKSQVSTQSIGVILANDAPDVTDFLVYTDEEMKKVHQSMYQFLSGVSDVEDFLTYYRRIKRIGEEIGQSMLFTNDQIASILKGLNVDASTQMDILLKEQKDGCL</sequence>
<evidence type="ECO:0000259" key="1">
    <source>
        <dbReference type="Pfam" id="PF07728"/>
    </source>
</evidence>
<dbReference type="Pfam" id="PF07728">
    <property type="entry name" value="AAA_5"/>
    <property type="match status" value="1"/>
</dbReference>